<dbReference type="GO" id="GO:0005634">
    <property type="term" value="C:nucleus"/>
    <property type="evidence" value="ECO:0007669"/>
    <property type="project" value="UniProtKB-SubCell"/>
</dbReference>
<dbReference type="eggNOG" id="KOG4141">
    <property type="taxonomic scope" value="Eukaryota"/>
</dbReference>
<evidence type="ECO:0000256" key="4">
    <source>
        <dbReference type="ARBA" id="ARBA00023204"/>
    </source>
</evidence>
<organism evidence="6 7">
    <name type="scientific">Kazachstania africana (strain ATCC 22294 / BCRC 22015 / CBS 2517 / CECT 1963 / NBRC 1671 / NRRL Y-8276)</name>
    <name type="common">Yeast</name>
    <name type="synonym">Kluyveromyces africanus</name>
    <dbReference type="NCBI Taxonomy" id="1071382"/>
    <lineage>
        <taxon>Eukaryota</taxon>
        <taxon>Fungi</taxon>
        <taxon>Dikarya</taxon>
        <taxon>Ascomycota</taxon>
        <taxon>Saccharomycotina</taxon>
        <taxon>Saccharomycetes</taxon>
        <taxon>Saccharomycetales</taxon>
        <taxon>Saccharomycetaceae</taxon>
        <taxon>Kazachstania</taxon>
    </lineage>
</organism>
<dbReference type="RefSeq" id="XP_003958488.1">
    <property type="nucleotide sequence ID" value="XM_003958439.1"/>
</dbReference>
<gene>
    <name evidence="6" type="primary">KAFR0G03210</name>
    <name evidence="6" type="ORF">KAFR_0G03210</name>
</gene>
<evidence type="ECO:0000256" key="5">
    <source>
        <dbReference type="PIRNR" id="PIRNR022936"/>
    </source>
</evidence>
<dbReference type="EMBL" id="HE650827">
    <property type="protein sequence ID" value="CCF59353.1"/>
    <property type="molecule type" value="Genomic_DNA"/>
</dbReference>
<dbReference type="OrthoDB" id="206565at2759"/>
<dbReference type="KEGG" id="kaf:KAFR_0G03210"/>
<comment type="similarity">
    <text evidence="1 5">Belongs to the RAD52 family.</text>
</comment>
<dbReference type="InterPro" id="IPR016810">
    <property type="entry name" value="Rad59"/>
</dbReference>
<dbReference type="GO" id="GO:0005759">
    <property type="term" value="C:mitochondrial matrix"/>
    <property type="evidence" value="ECO:0007669"/>
    <property type="project" value="EnsemblFungi"/>
</dbReference>
<dbReference type="InParanoid" id="H2AYA3"/>
<dbReference type="GO" id="GO:0000722">
    <property type="term" value="P:telomere maintenance via recombination"/>
    <property type="evidence" value="ECO:0007669"/>
    <property type="project" value="EnsemblFungi"/>
</dbReference>
<keyword evidence="4 5" id="KW-0234">DNA repair</keyword>
<dbReference type="PANTHER" id="PTHR12132:SF2">
    <property type="entry name" value="DNA REPAIR PROTEIN RAD59"/>
    <property type="match status" value="1"/>
</dbReference>
<dbReference type="STRING" id="1071382.H2AYA3"/>
<dbReference type="GO" id="GO:2000278">
    <property type="term" value="P:regulation of DNA biosynthetic process"/>
    <property type="evidence" value="ECO:0007669"/>
    <property type="project" value="EnsemblFungi"/>
</dbReference>
<dbReference type="FunCoup" id="H2AYA3">
    <property type="interactions" value="140"/>
</dbReference>
<comment type="subunit">
    <text evidence="5">Interacts with RAD51 and RAD52.</text>
</comment>
<dbReference type="InterPro" id="IPR042525">
    <property type="entry name" value="Rad52_Rad59_Rad22_sf"/>
</dbReference>
<keyword evidence="7" id="KW-1185">Reference proteome</keyword>
<dbReference type="GO" id="GO:0006277">
    <property type="term" value="P:DNA amplification"/>
    <property type="evidence" value="ECO:0007669"/>
    <property type="project" value="EnsemblFungi"/>
</dbReference>
<sequence length="213" mass="24180">MNKTEILYESTTYSAGPGLDIKDFKVIEDWDNRPASKWSLSRIGKLQTKIENYTYKIYHSNRYGKLNLHKIIPGYKLIEFMNECFGYEGWRMEVLDVEATECGTVLNKNAESDHDINHNVVAEARVKVTLKDGTNIQNGGIGRGMLPTKGESFSKAKKEAVNNALKQTILGFEKMIIEYNDKVAKNYYVDGLYVAKIKTEASATINVKLEDHI</sequence>
<dbReference type="GO" id="GO:0043504">
    <property type="term" value="P:mitochondrial DNA repair"/>
    <property type="evidence" value="ECO:0007669"/>
    <property type="project" value="EnsemblFungi"/>
</dbReference>
<evidence type="ECO:0000256" key="2">
    <source>
        <dbReference type="ARBA" id="ARBA00022763"/>
    </source>
</evidence>
<dbReference type="GO" id="GO:0045002">
    <property type="term" value="P:double-strand break repair via single-strand annealing"/>
    <property type="evidence" value="ECO:0007669"/>
    <property type="project" value="EnsemblFungi"/>
</dbReference>
<name>H2AYA3_KAZAF</name>
<comment type="subcellular location">
    <subcellularLocation>
        <location evidence="5">Nucleus</location>
    </subcellularLocation>
</comment>
<evidence type="ECO:0000256" key="1">
    <source>
        <dbReference type="ARBA" id="ARBA00006638"/>
    </source>
</evidence>
<accession>H2AYA3</accession>
<dbReference type="PIRSF" id="PIRSF022936">
    <property type="entry name" value="RAD59_fungi"/>
    <property type="match status" value="1"/>
</dbReference>
<dbReference type="PANTHER" id="PTHR12132">
    <property type="entry name" value="DNA REPAIR AND RECOMBINATION PROTEIN RAD52, RAD59"/>
    <property type="match status" value="1"/>
</dbReference>
<dbReference type="Proteomes" id="UP000005220">
    <property type="component" value="Chromosome 7"/>
</dbReference>
<evidence type="ECO:0000313" key="7">
    <source>
        <dbReference type="Proteomes" id="UP000005220"/>
    </source>
</evidence>
<proteinExistence type="inferred from homology"/>
<protein>
    <recommendedName>
        <fullName evidence="5">DNA repair protein RAD59</fullName>
    </recommendedName>
</protein>
<dbReference type="GO" id="GO:0000724">
    <property type="term" value="P:double-strand break repair via homologous recombination"/>
    <property type="evidence" value="ECO:0007669"/>
    <property type="project" value="TreeGrafter"/>
</dbReference>
<comment type="function">
    <text evidence="5">Involved in the repair of double-strand breaks in DNA during vegetative growth via recombination and single-strand annealing. Anneals complementary single-stranded DNA.</text>
</comment>
<dbReference type="GeneID" id="13887332"/>
<dbReference type="AlphaFoldDB" id="H2AYA3"/>
<dbReference type="Gene3D" id="3.30.390.80">
    <property type="entry name" value="DNA repair protein Rad52/59/22"/>
    <property type="match status" value="1"/>
</dbReference>
<dbReference type="Pfam" id="PF04098">
    <property type="entry name" value="Rad52_Rad22"/>
    <property type="match status" value="1"/>
</dbReference>
<dbReference type="InterPro" id="IPR041247">
    <property type="entry name" value="Rad52_fam"/>
</dbReference>
<keyword evidence="2 5" id="KW-0227">DNA damage</keyword>
<dbReference type="InterPro" id="IPR007232">
    <property type="entry name" value="Rad52_Rad59_Rad22"/>
</dbReference>
<keyword evidence="3 5" id="KW-0233">DNA recombination</keyword>
<evidence type="ECO:0000256" key="3">
    <source>
        <dbReference type="ARBA" id="ARBA00023172"/>
    </source>
</evidence>
<dbReference type="HOGENOM" id="CLU_091426_0_0_1"/>
<reference evidence="6 7" key="1">
    <citation type="journal article" date="2011" name="Proc. Natl. Acad. Sci. U.S.A.">
        <title>Evolutionary erosion of yeast sex chromosomes by mating-type switching accidents.</title>
        <authorList>
            <person name="Gordon J.L."/>
            <person name="Armisen D."/>
            <person name="Proux-Wera E."/>
            <person name="Oheigeartaigh S.S."/>
            <person name="Byrne K.P."/>
            <person name="Wolfe K.H."/>
        </authorList>
    </citation>
    <scope>NUCLEOTIDE SEQUENCE [LARGE SCALE GENOMIC DNA]</scope>
    <source>
        <strain evidence="7">ATCC 22294 / BCRC 22015 / CBS 2517 / CECT 1963 / NBRC 1671 / NRRL Y-8276</strain>
    </source>
</reference>
<evidence type="ECO:0000313" key="6">
    <source>
        <dbReference type="EMBL" id="CCF59353.1"/>
    </source>
</evidence>
<dbReference type="SUPFAM" id="SSF54768">
    <property type="entry name" value="dsRNA-binding domain-like"/>
    <property type="match status" value="1"/>
</dbReference>
<keyword evidence="5" id="KW-0539">Nucleus</keyword>